<evidence type="ECO:0000313" key="2">
    <source>
        <dbReference type="Proteomes" id="UP000214588"/>
    </source>
</evidence>
<evidence type="ECO:0000313" key="1">
    <source>
        <dbReference type="EMBL" id="OWZ82775.1"/>
    </source>
</evidence>
<gene>
    <name evidence="1" type="ORF">CDO51_12220</name>
</gene>
<dbReference type="AlphaFoldDB" id="A0A226BUW8"/>
<protein>
    <submittedName>
        <fullName evidence="1">Uncharacterized protein</fullName>
    </submittedName>
</protein>
<sequence length="118" mass="13743">MNIKLECHSDSKLEDICCITRDIYNSLGLTEKSRYKLHFGKTTCNIKVKPCDKDRNEKRNILYLSSNIFKPSFTDCDLTQLENISLNIWRNDERIYLGPVLGIFVKSNLLTVPKKKKD</sequence>
<proteinExistence type="predicted"/>
<accession>A0A226BUW8</accession>
<name>A0A226BUW8_9FIRM</name>
<organism evidence="1 2">
    <name type="scientific">Natranaerobius trueperi</name>
    <dbReference type="NCBI Taxonomy" id="759412"/>
    <lineage>
        <taxon>Bacteria</taxon>
        <taxon>Bacillati</taxon>
        <taxon>Bacillota</taxon>
        <taxon>Clostridia</taxon>
        <taxon>Natranaerobiales</taxon>
        <taxon>Natranaerobiaceae</taxon>
        <taxon>Natranaerobius</taxon>
    </lineage>
</organism>
<dbReference type="OrthoDB" id="1809801at2"/>
<comment type="caution">
    <text evidence="1">The sequence shown here is derived from an EMBL/GenBank/DDBJ whole genome shotgun (WGS) entry which is preliminary data.</text>
</comment>
<dbReference type="EMBL" id="NIQC01000042">
    <property type="protein sequence ID" value="OWZ82775.1"/>
    <property type="molecule type" value="Genomic_DNA"/>
</dbReference>
<keyword evidence="2" id="KW-1185">Reference proteome</keyword>
<reference evidence="1 2" key="1">
    <citation type="submission" date="2017-06" db="EMBL/GenBank/DDBJ databases">
        <title>Draft Genome Sequence of Natranaerobius trueperi halophilic, alkalithermophilic bacteria from soda lakes.</title>
        <authorList>
            <person name="Zhao B."/>
        </authorList>
    </citation>
    <scope>NUCLEOTIDE SEQUENCE [LARGE SCALE GENOMIC DNA]</scope>
    <source>
        <strain evidence="1 2">DSM 18760</strain>
    </source>
</reference>
<dbReference type="Proteomes" id="UP000214588">
    <property type="component" value="Unassembled WGS sequence"/>
</dbReference>
<dbReference type="RefSeq" id="WP_089024508.1">
    <property type="nucleotide sequence ID" value="NZ_NIQC01000042.1"/>
</dbReference>